<feature type="region of interest" description="Disordered" evidence="2">
    <location>
        <begin position="71"/>
        <end position="92"/>
    </location>
</feature>
<dbReference type="Gene3D" id="1.10.287.110">
    <property type="entry name" value="DnaJ domain"/>
    <property type="match status" value="1"/>
</dbReference>
<reference evidence="4 5" key="1">
    <citation type="journal article" date="2011" name="Stand. Genomic Sci.">
        <title>Complete genome sequence of Rhodospirillum rubrum type strain (S1).</title>
        <authorList>
            <person name="Munk A.C."/>
            <person name="Copeland A."/>
            <person name="Lucas S."/>
            <person name="Lapidus A."/>
            <person name="Del Rio T.G."/>
            <person name="Barry K."/>
            <person name="Detter J.C."/>
            <person name="Hammon N."/>
            <person name="Israni S."/>
            <person name="Pitluck S."/>
            <person name="Brettin T."/>
            <person name="Bruce D."/>
            <person name="Han C."/>
            <person name="Tapia R."/>
            <person name="Gilna P."/>
            <person name="Schmutz J."/>
            <person name="Larimer F."/>
            <person name="Land M."/>
            <person name="Kyrpides N.C."/>
            <person name="Mavromatis K."/>
            <person name="Richardson P."/>
            <person name="Rohde M."/>
            <person name="Goker M."/>
            <person name="Klenk H.P."/>
            <person name="Zhang Y."/>
            <person name="Roberts G.P."/>
            <person name="Reslewic S."/>
            <person name="Schwartz D.C."/>
        </authorList>
    </citation>
    <scope>NUCLEOTIDE SEQUENCE [LARGE SCALE GENOMIC DNA]</scope>
    <source>
        <strain evidence="5">ATCC 11170 / ATH 1.1.1 / DSM 467 / LMG 4362 / NCIMB 8255 / S1</strain>
    </source>
</reference>
<evidence type="ECO:0000256" key="1">
    <source>
        <dbReference type="ARBA" id="ARBA00023186"/>
    </source>
</evidence>
<evidence type="ECO:0000313" key="4">
    <source>
        <dbReference type="EMBL" id="ABC22815.1"/>
    </source>
</evidence>
<dbReference type="PANTHER" id="PTHR43096:SF52">
    <property type="entry name" value="DNAJ HOMOLOG 1, MITOCHONDRIAL-RELATED"/>
    <property type="match status" value="1"/>
</dbReference>
<keyword evidence="1" id="KW-0143">Chaperone</keyword>
<dbReference type="PRINTS" id="PR00625">
    <property type="entry name" value="JDOMAIN"/>
</dbReference>
<dbReference type="InterPro" id="IPR036869">
    <property type="entry name" value="J_dom_sf"/>
</dbReference>
<dbReference type="CDD" id="cd06257">
    <property type="entry name" value="DnaJ"/>
    <property type="match status" value="1"/>
</dbReference>
<dbReference type="Pfam" id="PF01556">
    <property type="entry name" value="DnaJ_C"/>
    <property type="match status" value="1"/>
</dbReference>
<evidence type="ECO:0000259" key="3">
    <source>
        <dbReference type="PROSITE" id="PS50076"/>
    </source>
</evidence>
<sequence length="333" mass="35090">MSKDPYRILGVGKDATADDIRKAYRKLAKASHPDLHPGDPQAAATFRELAAAHDILGDSAKRARFDRGEIDASGAERAPERPSSAPGGPGSGASSRYYYRDYADAGATGGYGTTAGFEDFEDLSDLFSAGLGRGRKGPRPGRDLRFHLTLDFLDAANGLRKRVTLPDGPVLDLTIPPGTRDGEILRLKGKGAPGLNGGEAGDGLVEISVPPHPAFQRDGDDIVIEVPITLDEAVLGGKIEVPTISGKVAMTLPPGTTSGDVLRLRGKGIHPANRPAGDQRVILKIALPPAIDGALANFLSQWRKDHPYDPRAPLMAQTTPAAHTAHAGRSKTS</sequence>
<organism evidence="4 5">
    <name type="scientific">Rhodospirillum rubrum (strain ATCC 11170 / ATH 1.1.1 / DSM 467 / LMG 4362 / NCIMB 8255 / S1)</name>
    <dbReference type="NCBI Taxonomy" id="269796"/>
    <lineage>
        <taxon>Bacteria</taxon>
        <taxon>Pseudomonadati</taxon>
        <taxon>Pseudomonadota</taxon>
        <taxon>Alphaproteobacteria</taxon>
        <taxon>Rhodospirillales</taxon>
        <taxon>Rhodospirillaceae</taxon>
        <taxon>Rhodospirillum</taxon>
    </lineage>
</organism>
<dbReference type="InterPro" id="IPR002939">
    <property type="entry name" value="DnaJ_C"/>
</dbReference>
<dbReference type="Pfam" id="PF00226">
    <property type="entry name" value="DnaJ"/>
    <property type="match status" value="1"/>
</dbReference>
<dbReference type="EMBL" id="CP000230">
    <property type="protein sequence ID" value="ABC22815.1"/>
    <property type="molecule type" value="Genomic_DNA"/>
</dbReference>
<dbReference type="InterPro" id="IPR001623">
    <property type="entry name" value="DnaJ_domain"/>
</dbReference>
<dbReference type="InterPro" id="IPR018253">
    <property type="entry name" value="DnaJ_domain_CS"/>
</dbReference>
<dbReference type="GO" id="GO:0042026">
    <property type="term" value="P:protein refolding"/>
    <property type="evidence" value="ECO:0007669"/>
    <property type="project" value="TreeGrafter"/>
</dbReference>
<dbReference type="PANTHER" id="PTHR43096">
    <property type="entry name" value="DNAJ HOMOLOG 1, MITOCHONDRIAL-RELATED"/>
    <property type="match status" value="1"/>
</dbReference>
<accession>Q2RST0</accession>
<proteinExistence type="predicted"/>
<evidence type="ECO:0000313" key="5">
    <source>
        <dbReference type="Proteomes" id="UP000001929"/>
    </source>
</evidence>
<feature type="compositionally biased region" description="Low complexity" evidence="2">
    <location>
        <begin position="316"/>
        <end position="325"/>
    </location>
</feature>
<dbReference type="GO" id="GO:0051082">
    <property type="term" value="F:unfolded protein binding"/>
    <property type="evidence" value="ECO:0007669"/>
    <property type="project" value="InterPro"/>
</dbReference>
<feature type="domain" description="J" evidence="3">
    <location>
        <begin position="4"/>
        <end position="69"/>
    </location>
</feature>
<dbReference type="PhylomeDB" id="Q2RST0"/>
<feature type="region of interest" description="Disordered" evidence="2">
    <location>
        <begin position="309"/>
        <end position="333"/>
    </location>
</feature>
<dbReference type="KEGG" id="rru:Rru_A2015"/>
<dbReference type="RefSeq" id="WP_011389768.1">
    <property type="nucleotide sequence ID" value="NC_007643.1"/>
</dbReference>
<dbReference type="Gene3D" id="2.60.260.20">
    <property type="entry name" value="Urease metallochaperone UreE, N-terminal domain"/>
    <property type="match status" value="2"/>
</dbReference>
<dbReference type="EnsemblBacteria" id="ABC22815">
    <property type="protein sequence ID" value="ABC22815"/>
    <property type="gene ID" value="Rru_A2015"/>
</dbReference>
<dbReference type="SUPFAM" id="SSF46565">
    <property type="entry name" value="Chaperone J-domain"/>
    <property type="match status" value="1"/>
</dbReference>
<gene>
    <name evidence="4" type="ordered locus">Rru_A2015</name>
</gene>
<dbReference type="PROSITE" id="PS00636">
    <property type="entry name" value="DNAJ_1"/>
    <property type="match status" value="1"/>
</dbReference>
<protein>
    <submittedName>
        <fullName evidence="4">Chaperone DnaJ</fullName>
    </submittedName>
</protein>
<dbReference type="CDD" id="cd10747">
    <property type="entry name" value="DnaJ_C"/>
    <property type="match status" value="1"/>
</dbReference>
<keyword evidence="5" id="KW-1185">Reference proteome</keyword>
<dbReference type="SUPFAM" id="SSF49493">
    <property type="entry name" value="HSP40/DnaJ peptide-binding domain"/>
    <property type="match status" value="2"/>
</dbReference>
<dbReference type="GO" id="GO:0005737">
    <property type="term" value="C:cytoplasm"/>
    <property type="evidence" value="ECO:0007669"/>
    <property type="project" value="TreeGrafter"/>
</dbReference>
<dbReference type="Proteomes" id="UP000001929">
    <property type="component" value="Chromosome"/>
</dbReference>
<dbReference type="eggNOG" id="COG0484">
    <property type="taxonomic scope" value="Bacteria"/>
</dbReference>
<dbReference type="InterPro" id="IPR008971">
    <property type="entry name" value="HSP40/DnaJ_pept-bd"/>
</dbReference>
<dbReference type="PROSITE" id="PS50076">
    <property type="entry name" value="DNAJ_2"/>
    <property type="match status" value="1"/>
</dbReference>
<feature type="compositionally biased region" description="Low complexity" evidence="2">
    <location>
        <begin position="81"/>
        <end position="92"/>
    </location>
</feature>
<evidence type="ECO:0000256" key="2">
    <source>
        <dbReference type="SAM" id="MobiDB-lite"/>
    </source>
</evidence>
<dbReference type="HOGENOM" id="CLU_017633_0_0_5"/>
<name>Q2RST0_RHORT</name>
<dbReference type="FunFam" id="2.60.260.20:FF:000013">
    <property type="entry name" value="DnaJ subfamily B member 11"/>
    <property type="match status" value="1"/>
</dbReference>
<dbReference type="STRING" id="269796.Rru_A2015"/>
<dbReference type="AlphaFoldDB" id="Q2RST0"/>
<dbReference type="SMART" id="SM00271">
    <property type="entry name" value="DnaJ"/>
    <property type="match status" value="1"/>
</dbReference>
<dbReference type="PATRIC" id="fig|269796.9.peg.2099"/>